<dbReference type="EMBL" id="JBEDUW010000007">
    <property type="protein sequence ID" value="KAK9912379.1"/>
    <property type="molecule type" value="Genomic_DNA"/>
</dbReference>
<dbReference type="Proteomes" id="UP001457282">
    <property type="component" value="Unassembled WGS sequence"/>
</dbReference>
<dbReference type="PANTHER" id="PTHR31286:SF99">
    <property type="entry name" value="DUF4283 DOMAIN-CONTAINING PROTEIN"/>
    <property type="match status" value="1"/>
</dbReference>
<gene>
    <name evidence="2" type="ORF">M0R45_036246</name>
</gene>
<name>A0AAW1VZQ3_RUBAR</name>
<organism evidence="2 3">
    <name type="scientific">Rubus argutus</name>
    <name type="common">Southern blackberry</name>
    <dbReference type="NCBI Taxonomy" id="59490"/>
    <lineage>
        <taxon>Eukaryota</taxon>
        <taxon>Viridiplantae</taxon>
        <taxon>Streptophyta</taxon>
        <taxon>Embryophyta</taxon>
        <taxon>Tracheophyta</taxon>
        <taxon>Spermatophyta</taxon>
        <taxon>Magnoliopsida</taxon>
        <taxon>eudicotyledons</taxon>
        <taxon>Gunneridae</taxon>
        <taxon>Pentapetalae</taxon>
        <taxon>rosids</taxon>
        <taxon>fabids</taxon>
        <taxon>Rosales</taxon>
        <taxon>Rosaceae</taxon>
        <taxon>Rosoideae</taxon>
        <taxon>Rosoideae incertae sedis</taxon>
        <taxon>Rubus</taxon>
    </lineage>
</organism>
<evidence type="ECO:0000313" key="3">
    <source>
        <dbReference type="Proteomes" id="UP001457282"/>
    </source>
</evidence>
<reference evidence="2 3" key="1">
    <citation type="journal article" date="2023" name="G3 (Bethesda)">
        <title>A chromosome-length genome assembly and annotation of blackberry (Rubus argutus, cv. 'Hillquist').</title>
        <authorList>
            <person name="Bruna T."/>
            <person name="Aryal R."/>
            <person name="Dudchenko O."/>
            <person name="Sargent D.J."/>
            <person name="Mead D."/>
            <person name="Buti M."/>
            <person name="Cavallini A."/>
            <person name="Hytonen T."/>
            <person name="Andres J."/>
            <person name="Pham M."/>
            <person name="Weisz D."/>
            <person name="Mascagni F."/>
            <person name="Usai G."/>
            <person name="Natali L."/>
            <person name="Bassil N."/>
            <person name="Fernandez G.E."/>
            <person name="Lomsadze A."/>
            <person name="Armour M."/>
            <person name="Olukolu B."/>
            <person name="Poorten T."/>
            <person name="Britton C."/>
            <person name="Davik J."/>
            <person name="Ashrafi H."/>
            <person name="Aiden E.L."/>
            <person name="Borodovsky M."/>
            <person name="Worthington M."/>
        </authorList>
    </citation>
    <scope>NUCLEOTIDE SEQUENCE [LARGE SCALE GENOMIC DNA]</scope>
    <source>
        <strain evidence="2">PI 553951</strain>
    </source>
</reference>
<proteinExistence type="predicted"/>
<sequence length="225" mass="25365">MLCNKFQAVHVTASESESSLPDLITKLESYVARLLNSLSQYGCAAMEEFMMTDETMFRSPIANWGQIFASLGGSMTSLILNGPWQFPNDYFIVKFHLNEDMNTALCGGPWIIAGHTLVVQQWRPDFDPYNDQINRMVVWVRILGFLVRYFKEVTLTKIGNQLGNAVKIDQLTVAQSRGKFGRICVEIDLQKPLLPYIEVEGVAYSVVFEGIFMLNCGCYGHLKAS</sequence>
<feature type="domain" description="DUF4283" evidence="1">
    <location>
        <begin position="87"/>
        <end position="128"/>
    </location>
</feature>
<evidence type="ECO:0000259" key="1">
    <source>
        <dbReference type="Pfam" id="PF14111"/>
    </source>
</evidence>
<keyword evidence="3" id="KW-1185">Reference proteome</keyword>
<dbReference type="Pfam" id="PF14111">
    <property type="entry name" value="DUF4283"/>
    <property type="match status" value="1"/>
</dbReference>
<dbReference type="PANTHER" id="PTHR31286">
    <property type="entry name" value="GLYCINE-RICH CELL WALL STRUCTURAL PROTEIN 1.8-LIKE"/>
    <property type="match status" value="1"/>
</dbReference>
<dbReference type="InterPro" id="IPR040256">
    <property type="entry name" value="At4g02000-like"/>
</dbReference>
<accession>A0AAW1VZQ3</accession>
<protein>
    <recommendedName>
        <fullName evidence="1">DUF4283 domain-containing protein</fullName>
    </recommendedName>
</protein>
<dbReference type="InterPro" id="IPR025558">
    <property type="entry name" value="DUF4283"/>
</dbReference>
<comment type="caution">
    <text evidence="2">The sequence shown here is derived from an EMBL/GenBank/DDBJ whole genome shotgun (WGS) entry which is preliminary data.</text>
</comment>
<evidence type="ECO:0000313" key="2">
    <source>
        <dbReference type="EMBL" id="KAK9912379.1"/>
    </source>
</evidence>
<dbReference type="AlphaFoldDB" id="A0AAW1VZQ3"/>